<reference evidence="1 2" key="1">
    <citation type="submission" date="2019-02" db="EMBL/GenBank/DDBJ databases">
        <title>Deep-cultivation of Planctomycetes and their phenomic and genomic characterization uncovers novel biology.</title>
        <authorList>
            <person name="Wiegand S."/>
            <person name="Jogler M."/>
            <person name="Boedeker C."/>
            <person name="Pinto D."/>
            <person name="Vollmers J."/>
            <person name="Rivas-Marin E."/>
            <person name="Kohn T."/>
            <person name="Peeters S.H."/>
            <person name="Heuer A."/>
            <person name="Rast P."/>
            <person name="Oberbeckmann S."/>
            <person name="Bunk B."/>
            <person name="Jeske O."/>
            <person name="Meyerdierks A."/>
            <person name="Storesund J.E."/>
            <person name="Kallscheuer N."/>
            <person name="Luecker S."/>
            <person name="Lage O.M."/>
            <person name="Pohl T."/>
            <person name="Merkel B.J."/>
            <person name="Hornburger P."/>
            <person name="Mueller R.-W."/>
            <person name="Bruemmer F."/>
            <person name="Labrenz M."/>
            <person name="Spormann A.M."/>
            <person name="Op den Camp H."/>
            <person name="Overmann J."/>
            <person name="Amann R."/>
            <person name="Jetten M.S.M."/>
            <person name="Mascher T."/>
            <person name="Medema M.H."/>
            <person name="Devos D.P."/>
            <person name="Kaster A.-K."/>
            <person name="Ovreas L."/>
            <person name="Rohde M."/>
            <person name="Galperin M.Y."/>
            <person name="Jogler C."/>
        </authorList>
    </citation>
    <scope>NUCLEOTIDE SEQUENCE [LARGE SCALE GENOMIC DNA]</scope>
    <source>
        <strain evidence="1 2">EC9</strain>
    </source>
</reference>
<evidence type="ECO:0000313" key="2">
    <source>
        <dbReference type="Proteomes" id="UP000319557"/>
    </source>
</evidence>
<proteinExistence type="predicted"/>
<dbReference type="AlphaFoldDB" id="A0A517M136"/>
<gene>
    <name evidence="1" type="ORF">EC9_27820</name>
</gene>
<organism evidence="1 2">
    <name type="scientific">Rosistilla ulvae</name>
    <dbReference type="NCBI Taxonomy" id="1930277"/>
    <lineage>
        <taxon>Bacteria</taxon>
        <taxon>Pseudomonadati</taxon>
        <taxon>Planctomycetota</taxon>
        <taxon>Planctomycetia</taxon>
        <taxon>Pirellulales</taxon>
        <taxon>Pirellulaceae</taxon>
        <taxon>Rosistilla</taxon>
    </lineage>
</organism>
<accession>A0A517M136</accession>
<protein>
    <submittedName>
        <fullName evidence="1">Uncharacterized protein</fullName>
    </submittedName>
</protein>
<dbReference type="EMBL" id="CP036261">
    <property type="protein sequence ID" value="QDS88591.1"/>
    <property type="molecule type" value="Genomic_DNA"/>
</dbReference>
<dbReference type="KEGG" id="ruv:EC9_27820"/>
<name>A0A517M136_9BACT</name>
<keyword evidence="2" id="KW-1185">Reference proteome</keyword>
<sequence>MGRGMTQRWGILPQSVWADRGASLAVKARLPRGLKMVIGGLEKRGEVDSTIGIESQLQLPSKPGATSYGRCFPFASQERVNVSHD</sequence>
<dbReference type="Proteomes" id="UP000319557">
    <property type="component" value="Chromosome"/>
</dbReference>
<evidence type="ECO:0000313" key="1">
    <source>
        <dbReference type="EMBL" id="QDS88591.1"/>
    </source>
</evidence>